<organism evidence="1 2">
    <name type="scientific">Salmonella enterica I</name>
    <dbReference type="NCBI Taxonomy" id="59201"/>
    <lineage>
        <taxon>Bacteria</taxon>
        <taxon>Pseudomonadati</taxon>
        <taxon>Pseudomonadota</taxon>
        <taxon>Gammaproteobacteria</taxon>
        <taxon>Enterobacterales</taxon>
        <taxon>Enterobacteriaceae</taxon>
        <taxon>Salmonella</taxon>
    </lineage>
</organism>
<proteinExistence type="predicted"/>
<name>A0A447U5R3_SALET</name>
<accession>A0A447U5R3</accession>
<protein>
    <submittedName>
        <fullName evidence="1">Gifsy-1 prophage VtaK</fullName>
    </submittedName>
</protein>
<evidence type="ECO:0000313" key="1">
    <source>
        <dbReference type="EMBL" id="VEB61240.1"/>
    </source>
</evidence>
<reference evidence="1 2" key="1">
    <citation type="submission" date="2018-12" db="EMBL/GenBank/DDBJ databases">
        <authorList>
            <consortium name="Pathogen Informatics"/>
        </authorList>
    </citation>
    <scope>NUCLEOTIDE SEQUENCE [LARGE SCALE GENOMIC DNA]</scope>
    <source>
        <strain evidence="1 2">NCTC6754</strain>
    </source>
</reference>
<dbReference type="Proteomes" id="UP000269208">
    <property type="component" value="Chromosome"/>
</dbReference>
<gene>
    <name evidence="1" type="primary">vtaK</name>
    <name evidence="1" type="ORF">NCTC6754_06852</name>
</gene>
<dbReference type="EMBL" id="LR134190">
    <property type="protein sequence ID" value="VEB61240.1"/>
    <property type="molecule type" value="Genomic_DNA"/>
</dbReference>
<sequence>MTVTPLFRDAYHLAGIDMPDFHRDDDWWRHGDNLYLDNLETTGFYRVSAASAQPGDVLICCFGSSVPEPRSDLLRRRRAAAPYS</sequence>
<dbReference type="AlphaFoldDB" id="A0A447U5R3"/>
<evidence type="ECO:0000313" key="2">
    <source>
        <dbReference type="Proteomes" id="UP000269208"/>
    </source>
</evidence>